<dbReference type="InterPro" id="IPR011793">
    <property type="entry name" value="YbdK"/>
</dbReference>
<protein>
    <recommendedName>
        <fullName evidence="5">Putative glutamate--cysteine ligase 2</fullName>
        <ecNumber evidence="5">6.3.2.2</ecNumber>
    </recommendedName>
    <alternativeName>
        <fullName evidence="5">Gamma-glutamylcysteine synthetase 2</fullName>
        <shortName evidence="5">GCS 2</shortName>
        <shortName evidence="5">Gamma-GCS 2</shortName>
    </alternativeName>
</protein>
<dbReference type="InterPro" id="IPR050141">
    <property type="entry name" value="GCL_type2/YbdK_subfam"/>
</dbReference>
<comment type="function">
    <text evidence="5">ATP-dependent carboxylate-amine ligase which exhibits weak glutamate--cysteine ligase activity.</text>
</comment>
<comment type="catalytic activity">
    <reaction evidence="4 5">
        <text>L-cysteine + L-glutamate + ATP = gamma-L-glutamyl-L-cysteine + ADP + phosphate + H(+)</text>
        <dbReference type="Rhea" id="RHEA:13285"/>
        <dbReference type="ChEBI" id="CHEBI:15378"/>
        <dbReference type="ChEBI" id="CHEBI:29985"/>
        <dbReference type="ChEBI" id="CHEBI:30616"/>
        <dbReference type="ChEBI" id="CHEBI:35235"/>
        <dbReference type="ChEBI" id="CHEBI:43474"/>
        <dbReference type="ChEBI" id="CHEBI:58173"/>
        <dbReference type="ChEBI" id="CHEBI:456216"/>
        <dbReference type="EC" id="6.3.2.2"/>
    </reaction>
</comment>
<dbReference type="GO" id="GO:0042398">
    <property type="term" value="P:modified amino acid biosynthetic process"/>
    <property type="evidence" value="ECO:0007669"/>
    <property type="project" value="InterPro"/>
</dbReference>
<reference evidence="7" key="1">
    <citation type="submission" date="2016-10" db="EMBL/GenBank/DDBJ databases">
        <authorList>
            <person name="Varghese N."/>
            <person name="Submissions S."/>
        </authorList>
    </citation>
    <scope>NUCLEOTIDE SEQUENCE [LARGE SCALE GENOMIC DNA]</scope>
    <source>
        <strain evidence="7">DSM 45460</strain>
    </source>
</reference>
<gene>
    <name evidence="6" type="ORF">SAMN04487820_11279</name>
</gene>
<evidence type="ECO:0000256" key="3">
    <source>
        <dbReference type="ARBA" id="ARBA00022840"/>
    </source>
</evidence>
<dbReference type="Pfam" id="PF04107">
    <property type="entry name" value="GCS2"/>
    <property type="match status" value="1"/>
</dbReference>
<dbReference type="EC" id="6.3.2.2" evidence="5"/>
<dbReference type="GO" id="GO:0005524">
    <property type="term" value="F:ATP binding"/>
    <property type="evidence" value="ECO:0007669"/>
    <property type="project" value="UniProtKB-KW"/>
</dbReference>
<evidence type="ECO:0000256" key="1">
    <source>
        <dbReference type="ARBA" id="ARBA00022598"/>
    </source>
</evidence>
<name>A0A1G9EIX1_ACTMZ</name>
<keyword evidence="3 5" id="KW-0067">ATP-binding</keyword>
<organism evidence="6 7">
    <name type="scientific">Actinopolyspora mzabensis</name>
    <dbReference type="NCBI Taxonomy" id="995066"/>
    <lineage>
        <taxon>Bacteria</taxon>
        <taxon>Bacillati</taxon>
        <taxon>Actinomycetota</taxon>
        <taxon>Actinomycetes</taxon>
        <taxon>Actinopolysporales</taxon>
        <taxon>Actinopolysporaceae</taxon>
        <taxon>Actinopolyspora</taxon>
    </lineage>
</organism>
<dbReference type="GO" id="GO:0004357">
    <property type="term" value="F:glutamate-cysteine ligase activity"/>
    <property type="evidence" value="ECO:0007669"/>
    <property type="project" value="UniProtKB-EC"/>
</dbReference>
<keyword evidence="7" id="KW-1185">Reference proteome</keyword>
<evidence type="ECO:0000256" key="2">
    <source>
        <dbReference type="ARBA" id="ARBA00022741"/>
    </source>
</evidence>
<sequence length="365" mass="40634">MNGALTLGVEEEFHLVDTTTGQLSDAGPRLAGERLTAVAPGRVDPEMLASQIELSTPVCTELAELHSELVRLRGELVTAANEWENSLIASGTYPGSQRVTVTPKARYEETMARFGVVARQQLVCGCHIHVGVDDPEDAVAVMNRVRPWMSVLLALSANSPFWRGEDTDYASYRAQIWWQWPSAGMPGLFDSYADYVAATQRLVDVGVLRDREMLYWDVRPSEHLSTVEFRVCDVDPRPEQTVMLAGLARALTERCVAERRERAPQRLPRPELEHAARWRAARSGLSGELVDPISARSRPAAQQVRRMLDYLDAPLRARGDDERVRGWISRLLNGSTSAAAQRLAFRKRGSLNDVLTAMTVTRGED</sequence>
<proteinExistence type="inferred from homology"/>
<dbReference type="HAMAP" id="MF_01609">
    <property type="entry name" value="Glu_cys_ligase_2"/>
    <property type="match status" value="1"/>
</dbReference>
<dbReference type="InterPro" id="IPR006336">
    <property type="entry name" value="GCS2"/>
</dbReference>
<comment type="similarity">
    <text evidence="5">Belongs to the glutamate--cysteine ligase type 2 family. YbdK subfamily.</text>
</comment>
<keyword evidence="2 5" id="KW-0547">Nucleotide-binding</keyword>
<dbReference type="NCBIfam" id="NF010041">
    <property type="entry name" value="PRK13517.1-1"/>
    <property type="match status" value="1"/>
</dbReference>
<dbReference type="RefSeq" id="WP_245694570.1">
    <property type="nucleotide sequence ID" value="NZ_FNFM01000012.1"/>
</dbReference>
<dbReference type="EMBL" id="FNFM01000012">
    <property type="protein sequence ID" value="SDK76038.1"/>
    <property type="molecule type" value="Genomic_DNA"/>
</dbReference>
<keyword evidence="1 5" id="KW-0436">Ligase</keyword>
<dbReference type="AlphaFoldDB" id="A0A1G9EIX1"/>
<dbReference type="InterPro" id="IPR014746">
    <property type="entry name" value="Gln_synth/guanido_kin_cat_dom"/>
</dbReference>
<dbReference type="SUPFAM" id="SSF55931">
    <property type="entry name" value="Glutamine synthetase/guanido kinase"/>
    <property type="match status" value="1"/>
</dbReference>
<evidence type="ECO:0000256" key="5">
    <source>
        <dbReference type="HAMAP-Rule" id="MF_01609"/>
    </source>
</evidence>
<evidence type="ECO:0000256" key="4">
    <source>
        <dbReference type="ARBA" id="ARBA00048819"/>
    </source>
</evidence>
<evidence type="ECO:0000313" key="6">
    <source>
        <dbReference type="EMBL" id="SDK76038.1"/>
    </source>
</evidence>
<dbReference type="PANTHER" id="PTHR36510:SF1">
    <property type="entry name" value="GLUTAMATE--CYSTEINE LIGASE 2-RELATED"/>
    <property type="match status" value="1"/>
</dbReference>
<dbReference type="Proteomes" id="UP000199213">
    <property type="component" value="Unassembled WGS sequence"/>
</dbReference>
<dbReference type="Gene3D" id="3.30.590.20">
    <property type="match status" value="1"/>
</dbReference>
<dbReference type="NCBIfam" id="TIGR02050">
    <property type="entry name" value="gshA_cyan_rel"/>
    <property type="match status" value="1"/>
</dbReference>
<dbReference type="PANTHER" id="PTHR36510">
    <property type="entry name" value="GLUTAMATE--CYSTEINE LIGASE 2-RELATED"/>
    <property type="match status" value="1"/>
</dbReference>
<evidence type="ECO:0000313" key="7">
    <source>
        <dbReference type="Proteomes" id="UP000199213"/>
    </source>
</evidence>
<accession>A0A1G9EIX1</accession>